<dbReference type="OrthoDB" id="5464925at2"/>
<dbReference type="STRING" id="1123282.SAMN02745823_03652"/>
<organism evidence="1 2">
    <name type="scientific">Sporobacter termitidis DSM 10068</name>
    <dbReference type="NCBI Taxonomy" id="1123282"/>
    <lineage>
        <taxon>Bacteria</taxon>
        <taxon>Bacillati</taxon>
        <taxon>Bacillota</taxon>
        <taxon>Clostridia</taxon>
        <taxon>Eubacteriales</taxon>
        <taxon>Oscillospiraceae</taxon>
        <taxon>Sporobacter</taxon>
    </lineage>
</organism>
<dbReference type="InterPro" id="IPR023823">
    <property type="entry name" value="CHP04066_peptide_maturation"/>
</dbReference>
<reference evidence="1 2" key="1">
    <citation type="submission" date="2016-11" db="EMBL/GenBank/DDBJ databases">
        <authorList>
            <person name="Jaros S."/>
            <person name="Januszkiewicz K."/>
            <person name="Wedrychowicz H."/>
        </authorList>
    </citation>
    <scope>NUCLEOTIDE SEQUENCE [LARGE SCALE GENOMIC DNA]</scope>
    <source>
        <strain evidence="1 2">DSM 10068</strain>
    </source>
</reference>
<name>A0A1M5ZFI7_9FIRM</name>
<dbReference type="AlphaFoldDB" id="A0A1M5ZFI7"/>
<evidence type="ECO:0000313" key="1">
    <source>
        <dbReference type="EMBL" id="SHI22949.1"/>
    </source>
</evidence>
<dbReference type="NCBIfam" id="TIGR04066">
    <property type="entry name" value="nat_prod_clost"/>
    <property type="match status" value="1"/>
</dbReference>
<sequence length="373" mass="42444">MEKEKIIVYPCSREFLPVLSAIIEYSDTYEVISVVTPKAWLEEGADAGTLDRRGPIGISVTNDFYAKLQECDTVVIPDSENAGLLADDIAQKMNDTLDHQKNIICCIPLDPAMAERLQKRADKQNTYFLYCRSETTGFSFSNRLYKPYTPVVCVGDMLTGLNAFDILVNLHEQMKQNGFRPLSISANVNSGILGHHFLPDFLQKPGLSEERKIFGFSHYIERLEEEYRPDILLVQIPQGMLKYSNRIPNGFGIRAFLMAQALFPDYFILCIPFEDYKGDCFGPLSDNFKHRFGYTIDAVALSNARINYSASNLQRRIELNYVNQEEVKKKAEELKRDSEVPVFCFSEKEAMAEALLRTLESYSEIAALNEPDE</sequence>
<protein>
    <submittedName>
        <fullName evidence="1">Peptide maturation system protein, TIGR04066 family</fullName>
    </submittedName>
</protein>
<dbReference type="EMBL" id="FQXV01000019">
    <property type="protein sequence ID" value="SHI22949.1"/>
    <property type="molecule type" value="Genomic_DNA"/>
</dbReference>
<evidence type="ECO:0000313" key="2">
    <source>
        <dbReference type="Proteomes" id="UP000183995"/>
    </source>
</evidence>
<keyword evidence="2" id="KW-1185">Reference proteome</keyword>
<dbReference type="Proteomes" id="UP000183995">
    <property type="component" value="Unassembled WGS sequence"/>
</dbReference>
<accession>A0A1M5ZFI7</accession>
<proteinExistence type="predicted"/>
<dbReference type="RefSeq" id="WP_073082625.1">
    <property type="nucleotide sequence ID" value="NZ_FQXV01000019.1"/>
</dbReference>
<gene>
    <name evidence="1" type="ORF">SAMN02745823_03652</name>
</gene>